<dbReference type="EMBL" id="LVLJ01000405">
    <property type="protein sequence ID" value="OAE34437.1"/>
    <property type="molecule type" value="Genomic_DNA"/>
</dbReference>
<reference evidence="3" key="1">
    <citation type="submission" date="2016-03" db="EMBL/GenBank/DDBJ databases">
        <title>Mechanisms controlling the formation of the plant cell surface in tip-growing cells are functionally conserved among land plants.</title>
        <authorList>
            <person name="Honkanen S."/>
            <person name="Jones V.A."/>
            <person name="Morieri G."/>
            <person name="Champion C."/>
            <person name="Hetherington A.J."/>
            <person name="Kelly S."/>
            <person name="Saint-Marcoux D."/>
            <person name="Proust H."/>
            <person name="Prescott H."/>
            <person name="Dolan L."/>
        </authorList>
    </citation>
    <scope>NUCLEOTIDE SEQUENCE [LARGE SCALE GENOMIC DNA]</scope>
    <source>
        <tissue evidence="3">Whole gametophyte</tissue>
    </source>
</reference>
<dbReference type="Proteomes" id="UP000077202">
    <property type="component" value="Unassembled WGS sequence"/>
</dbReference>
<feature type="coiled-coil region" evidence="1">
    <location>
        <begin position="404"/>
        <end position="523"/>
    </location>
</feature>
<feature type="region of interest" description="Disordered" evidence="2">
    <location>
        <begin position="85"/>
        <end position="111"/>
    </location>
</feature>
<feature type="region of interest" description="Disordered" evidence="2">
    <location>
        <begin position="231"/>
        <end position="258"/>
    </location>
</feature>
<evidence type="ECO:0000256" key="2">
    <source>
        <dbReference type="SAM" id="MobiDB-lite"/>
    </source>
</evidence>
<gene>
    <name evidence="3" type="ORF">AXG93_2886s1000</name>
</gene>
<name>A0A176WMR8_MARPO</name>
<accession>A0A176WMR8</accession>
<evidence type="ECO:0000256" key="1">
    <source>
        <dbReference type="SAM" id="Coils"/>
    </source>
</evidence>
<dbReference type="AlphaFoldDB" id="A0A176WMR8"/>
<keyword evidence="4" id="KW-1185">Reference proteome</keyword>
<evidence type="ECO:0000313" key="4">
    <source>
        <dbReference type="Proteomes" id="UP000077202"/>
    </source>
</evidence>
<evidence type="ECO:0000313" key="3">
    <source>
        <dbReference type="EMBL" id="OAE34437.1"/>
    </source>
</evidence>
<feature type="compositionally biased region" description="Basic residues" evidence="2">
    <location>
        <begin position="1"/>
        <end position="10"/>
    </location>
</feature>
<comment type="caution">
    <text evidence="3">The sequence shown here is derived from an EMBL/GenBank/DDBJ whole genome shotgun (WGS) entry which is preliminary data.</text>
</comment>
<feature type="compositionally biased region" description="Basic and acidic residues" evidence="2">
    <location>
        <begin position="240"/>
        <end position="258"/>
    </location>
</feature>
<keyword evidence="1" id="KW-0175">Coiled coil</keyword>
<feature type="region of interest" description="Disordered" evidence="2">
    <location>
        <begin position="1"/>
        <end position="26"/>
    </location>
</feature>
<feature type="region of interest" description="Disordered" evidence="2">
    <location>
        <begin position="154"/>
        <end position="179"/>
    </location>
</feature>
<organism evidence="3 4">
    <name type="scientific">Marchantia polymorpha subsp. ruderalis</name>
    <dbReference type="NCBI Taxonomy" id="1480154"/>
    <lineage>
        <taxon>Eukaryota</taxon>
        <taxon>Viridiplantae</taxon>
        <taxon>Streptophyta</taxon>
        <taxon>Embryophyta</taxon>
        <taxon>Marchantiophyta</taxon>
        <taxon>Marchantiopsida</taxon>
        <taxon>Marchantiidae</taxon>
        <taxon>Marchantiales</taxon>
        <taxon>Marchantiaceae</taxon>
        <taxon>Marchantia</taxon>
    </lineage>
</organism>
<feature type="compositionally biased region" description="Basic and acidic residues" evidence="2">
    <location>
        <begin position="17"/>
        <end position="26"/>
    </location>
</feature>
<protein>
    <submittedName>
        <fullName evidence="3">Uncharacterized protein</fullName>
    </submittedName>
</protein>
<feature type="compositionally biased region" description="Basic residues" evidence="2">
    <location>
        <begin position="156"/>
        <end position="168"/>
    </location>
</feature>
<proteinExistence type="predicted"/>
<sequence length="636" mass="72997">MGKGTTRGRRTGIAVSSKDERECERVEATDLADRVYANQRYGTDQEEREGPLVNHLNLFLVHFYRGMDLLTREKLRRFPREREIITAESSEGTEDDTHQPSIPPQTTARGPVHVDVVRRREKLERRLAKRRKVVSDEECDLVLEVRRTKTEVGVNRQKRTRARPKQRANRGLVAAEESDSSVEKTVAPIMYEPEAAVGEQRQPVEVGRSSEVLIEVLADMPTEPLKEGVEIISPNSLSSERTRSARSEETPQPKRDEELVKELTVSTKLCSHVFLTFEVRLWELEPPPGLQPLKGGKVWLTLTLSEEILEQVVTQVGGTVIESPDVTLPPTPVEDVRPEDEKKTLVEEVKALEVTFPDFLQYSVVSLLQYLDRKREKYAISKEVGFYVELIRNRTQLKRAVAMKREWDSASKLARERAANLEAECAAVKVTLQEREAQLREKEVECEKVTVDLIMRLEKSREAYEEPVKRSERLIVTAEKREKKYIEDLAKVEARRAKEVRIAEELRGKIAEAKTAEEDLRRKISEIAGKCDLEFRRAEELSASLAEGIQKHEGELEGWVKKLADCESARSSEVECRLRVESECRRLREQLGKADMRSQKSHWMMEKAEEAYGQLRDETTDELKLRLEKCLNGFAM</sequence>